<sequence length="275" mass="31462">MFTSTQMYPRLLEYHSRPQLIMETQWKPNIDVAPNCPRCASTNTKFCYYNNYSSSQPRYFCKGCKRYWTKGGSLRNVPIGGGCRKSRRSKSTRSGRVSARQVPFPNQSNNEPSEIDMAAVFAKYVNQDSCTSEEQFLRTFINDQEKCSSGGSSGSSLKSSSITQSQFEDFLFVSQNSSPIIDQNDQCSGGENVHDFVELQNILGDDQNCHDDQAMLWPHDNISLPNVELEQHPMMVEFENFRPLSTTDYFLEECHLVSDNWNLLDFSGYDNFPLF</sequence>
<dbReference type="GO" id="GO:0008270">
    <property type="term" value="F:zinc ion binding"/>
    <property type="evidence" value="ECO:0007669"/>
    <property type="project" value="UniProtKB-KW"/>
</dbReference>
<keyword evidence="5 8" id="KW-0238">DNA-binding</keyword>
<evidence type="ECO:0000313" key="12">
    <source>
        <dbReference type="EMBL" id="GAA0172817.1"/>
    </source>
</evidence>
<evidence type="ECO:0000256" key="8">
    <source>
        <dbReference type="PROSITE-ProRule" id="PRU00071"/>
    </source>
</evidence>
<evidence type="ECO:0000256" key="2">
    <source>
        <dbReference type="ARBA" id="ARBA00022771"/>
    </source>
</evidence>
<dbReference type="PANTHER" id="PTHR31992">
    <property type="entry name" value="DOF ZINC FINGER PROTEIN DOF1.4-RELATED"/>
    <property type="match status" value="1"/>
</dbReference>
<feature type="domain" description="Dof-type" evidence="11">
    <location>
        <begin position="34"/>
        <end position="88"/>
    </location>
</feature>
<dbReference type="Proteomes" id="UP001454036">
    <property type="component" value="Unassembled WGS sequence"/>
</dbReference>
<proteinExistence type="predicted"/>
<keyword evidence="6 9" id="KW-0804">Transcription</keyword>
<evidence type="ECO:0000256" key="5">
    <source>
        <dbReference type="ARBA" id="ARBA00023125"/>
    </source>
</evidence>
<reference evidence="12 13" key="1">
    <citation type="submission" date="2024-01" db="EMBL/GenBank/DDBJ databases">
        <title>The complete chloroplast genome sequence of Lithospermum erythrorhizon: insights into the phylogenetic relationship among Boraginaceae species and the maternal lineages of purple gromwells.</title>
        <authorList>
            <person name="Okada T."/>
            <person name="Watanabe K."/>
        </authorList>
    </citation>
    <scope>NUCLEOTIDE SEQUENCE [LARGE SCALE GENOMIC DNA]</scope>
</reference>
<dbReference type="PROSITE" id="PS01361">
    <property type="entry name" value="ZF_DOF_1"/>
    <property type="match status" value="1"/>
</dbReference>
<dbReference type="PANTHER" id="PTHR31992:SF141">
    <property type="entry name" value="DOF ZINC FINGER PROTEIN DOF1.4"/>
    <property type="match status" value="1"/>
</dbReference>
<dbReference type="Pfam" id="PF02701">
    <property type="entry name" value="Zn_ribbon_Dof"/>
    <property type="match status" value="1"/>
</dbReference>
<accession>A0AAV3RCU7</accession>
<dbReference type="PROSITE" id="PS50884">
    <property type="entry name" value="ZF_DOF_2"/>
    <property type="match status" value="1"/>
</dbReference>
<keyword evidence="1 9" id="KW-0479">Metal-binding</keyword>
<name>A0AAV3RCU7_LITER</name>
<evidence type="ECO:0000256" key="3">
    <source>
        <dbReference type="ARBA" id="ARBA00022833"/>
    </source>
</evidence>
<gene>
    <name evidence="12" type="ORF">LIER_26563</name>
</gene>
<keyword evidence="3 9" id="KW-0862">Zinc</keyword>
<evidence type="ECO:0000256" key="1">
    <source>
        <dbReference type="ARBA" id="ARBA00022723"/>
    </source>
</evidence>
<organism evidence="12 13">
    <name type="scientific">Lithospermum erythrorhizon</name>
    <name type="common">Purple gromwell</name>
    <name type="synonym">Lithospermum officinale var. erythrorhizon</name>
    <dbReference type="NCBI Taxonomy" id="34254"/>
    <lineage>
        <taxon>Eukaryota</taxon>
        <taxon>Viridiplantae</taxon>
        <taxon>Streptophyta</taxon>
        <taxon>Embryophyta</taxon>
        <taxon>Tracheophyta</taxon>
        <taxon>Spermatophyta</taxon>
        <taxon>Magnoliopsida</taxon>
        <taxon>eudicotyledons</taxon>
        <taxon>Gunneridae</taxon>
        <taxon>Pentapetalae</taxon>
        <taxon>asterids</taxon>
        <taxon>lamiids</taxon>
        <taxon>Boraginales</taxon>
        <taxon>Boraginaceae</taxon>
        <taxon>Boraginoideae</taxon>
        <taxon>Lithospermeae</taxon>
        <taxon>Lithospermum</taxon>
    </lineage>
</organism>
<keyword evidence="7 8" id="KW-0539">Nucleus</keyword>
<evidence type="ECO:0000256" key="9">
    <source>
        <dbReference type="RuleBase" id="RU369094"/>
    </source>
</evidence>
<dbReference type="GO" id="GO:0005634">
    <property type="term" value="C:nucleus"/>
    <property type="evidence" value="ECO:0007669"/>
    <property type="project" value="UniProtKB-SubCell"/>
</dbReference>
<evidence type="ECO:0000256" key="6">
    <source>
        <dbReference type="ARBA" id="ARBA00023163"/>
    </source>
</evidence>
<feature type="compositionally biased region" description="Basic residues" evidence="10">
    <location>
        <begin position="84"/>
        <end position="93"/>
    </location>
</feature>
<keyword evidence="4 9" id="KW-0805">Transcription regulation</keyword>
<comment type="subcellular location">
    <subcellularLocation>
        <location evidence="8 9">Nucleus</location>
    </subcellularLocation>
</comment>
<evidence type="ECO:0000259" key="11">
    <source>
        <dbReference type="PROSITE" id="PS50884"/>
    </source>
</evidence>
<protein>
    <recommendedName>
        <fullName evidence="9">Dof zinc finger protein</fullName>
    </recommendedName>
</protein>
<evidence type="ECO:0000256" key="4">
    <source>
        <dbReference type="ARBA" id="ARBA00023015"/>
    </source>
</evidence>
<dbReference type="GO" id="GO:0003677">
    <property type="term" value="F:DNA binding"/>
    <property type="evidence" value="ECO:0007669"/>
    <property type="project" value="UniProtKB-UniRule"/>
</dbReference>
<keyword evidence="2 8" id="KW-0863">Zinc-finger</keyword>
<dbReference type="InterPro" id="IPR003851">
    <property type="entry name" value="Znf_Dof"/>
</dbReference>
<comment type="caution">
    <text evidence="12">The sequence shown here is derived from an EMBL/GenBank/DDBJ whole genome shotgun (WGS) entry which is preliminary data.</text>
</comment>
<comment type="function">
    <text evidence="9">Transcription factor that binds specifically to a 5'-AA[AG]G-3' consensus core sequence.</text>
</comment>
<evidence type="ECO:0000313" key="13">
    <source>
        <dbReference type="Proteomes" id="UP001454036"/>
    </source>
</evidence>
<dbReference type="EMBL" id="BAABME010008297">
    <property type="protein sequence ID" value="GAA0172817.1"/>
    <property type="molecule type" value="Genomic_DNA"/>
</dbReference>
<evidence type="ECO:0000256" key="10">
    <source>
        <dbReference type="SAM" id="MobiDB-lite"/>
    </source>
</evidence>
<feature type="region of interest" description="Disordered" evidence="10">
    <location>
        <begin position="79"/>
        <end position="111"/>
    </location>
</feature>
<dbReference type="GO" id="GO:0003700">
    <property type="term" value="F:DNA-binding transcription factor activity"/>
    <property type="evidence" value="ECO:0007669"/>
    <property type="project" value="UniProtKB-UniRule"/>
</dbReference>
<keyword evidence="13" id="KW-1185">Reference proteome</keyword>
<dbReference type="InterPro" id="IPR045174">
    <property type="entry name" value="Dof"/>
</dbReference>
<dbReference type="AlphaFoldDB" id="A0AAV3RCU7"/>
<evidence type="ECO:0000256" key="7">
    <source>
        <dbReference type="ARBA" id="ARBA00023242"/>
    </source>
</evidence>